<dbReference type="SMART" id="SM01229">
    <property type="entry name" value="GluR_Homer-bdg"/>
    <property type="match status" value="1"/>
</dbReference>
<evidence type="ECO:0000313" key="8">
    <source>
        <dbReference type="Proteomes" id="UP000606274"/>
    </source>
</evidence>
<keyword evidence="3" id="KW-1133">Transmembrane helix</keyword>
<proteinExistence type="predicted"/>
<name>A0A8T0B0S7_SILME</name>
<evidence type="ECO:0000256" key="3">
    <source>
        <dbReference type="ARBA" id="ARBA00022989"/>
    </source>
</evidence>
<feature type="region of interest" description="Disordered" evidence="5">
    <location>
        <begin position="316"/>
        <end position="340"/>
    </location>
</feature>
<evidence type="ECO:0000256" key="4">
    <source>
        <dbReference type="ARBA" id="ARBA00023136"/>
    </source>
</evidence>
<keyword evidence="4" id="KW-0472">Membrane</keyword>
<comment type="subcellular location">
    <subcellularLocation>
        <location evidence="1">Membrane</location>
        <topology evidence="1">Multi-pass membrane protein</topology>
    </subcellularLocation>
</comment>
<dbReference type="AlphaFoldDB" id="A0A8T0B0S7"/>
<comment type="caution">
    <text evidence="7">The sequence shown here is derived from an EMBL/GenBank/DDBJ whole genome shotgun (WGS) entry which is preliminary data.</text>
</comment>
<organism evidence="7 8">
    <name type="scientific">Silurus meridionalis</name>
    <name type="common">Southern catfish</name>
    <name type="synonym">Silurus soldatovi meridionalis</name>
    <dbReference type="NCBI Taxonomy" id="175797"/>
    <lineage>
        <taxon>Eukaryota</taxon>
        <taxon>Metazoa</taxon>
        <taxon>Chordata</taxon>
        <taxon>Craniata</taxon>
        <taxon>Vertebrata</taxon>
        <taxon>Euteleostomi</taxon>
        <taxon>Actinopterygii</taxon>
        <taxon>Neopterygii</taxon>
        <taxon>Teleostei</taxon>
        <taxon>Ostariophysi</taxon>
        <taxon>Siluriformes</taxon>
        <taxon>Siluridae</taxon>
        <taxon>Silurus</taxon>
    </lineage>
</organism>
<evidence type="ECO:0000256" key="1">
    <source>
        <dbReference type="ARBA" id="ARBA00004141"/>
    </source>
</evidence>
<keyword evidence="2" id="KW-0812">Transmembrane</keyword>
<feature type="region of interest" description="Disordered" evidence="5">
    <location>
        <begin position="30"/>
        <end position="66"/>
    </location>
</feature>
<feature type="compositionally biased region" description="Polar residues" evidence="5">
    <location>
        <begin position="326"/>
        <end position="340"/>
    </location>
</feature>
<dbReference type="InterPro" id="IPR019588">
    <property type="entry name" value="Metabotropic_Glu_rcpt_Homer-bd"/>
</dbReference>
<dbReference type="Proteomes" id="UP000606274">
    <property type="component" value="Unassembled WGS sequence"/>
</dbReference>
<evidence type="ECO:0000256" key="2">
    <source>
        <dbReference type="ARBA" id="ARBA00022692"/>
    </source>
</evidence>
<protein>
    <recommendedName>
        <fullName evidence="6">G-protein coupled receptors family 3 profile domain-containing protein</fullName>
    </recommendedName>
</protein>
<sequence>MFAPKVYVILAKPERNVRSAFTTSTAVRMHVGRGKKTPPPTSSLANLWRRRPSSRDTLSSNGKSVTWAQTERNSKGGHLWQRLSFHIKKRENNQTAVIKPFSKASEDVTPDSATDKMLYEVTESEERYPVLYRPQTPSPISTVSQRPGEILGRSQAPDDEQIISVSSYVSQSSRKDSGSGAAGIGPVGGGVASGAVAVVGGVSSSSQGSLMEQISCVVNRFTANISELNSMMLLSSPQRPPKVPPPYFLSRDMSMPATMTTYAEIQPLPPVESNGGRPSTSCALGGPPDVKEKILETVVHEAQAPKSEMEEILTLTPPSPFRDSVASGSISNSPASESSTKYECLVLRHYSQSSSSL</sequence>
<dbReference type="InterPro" id="IPR017978">
    <property type="entry name" value="GPCR_3_C"/>
</dbReference>
<keyword evidence="8" id="KW-1185">Reference proteome</keyword>
<feature type="domain" description="G-protein coupled receptors family 3 profile" evidence="6">
    <location>
        <begin position="1"/>
        <end position="25"/>
    </location>
</feature>
<dbReference type="GO" id="GO:0016020">
    <property type="term" value="C:membrane"/>
    <property type="evidence" value="ECO:0007669"/>
    <property type="project" value="UniProtKB-SubCell"/>
</dbReference>
<evidence type="ECO:0000259" key="6">
    <source>
        <dbReference type="PROSITE" id="PS50259"/>
    </source>
</evidence>
<feature type="compositionally biased region" description="Polar residues" evidence="5">
    <location>
        <begin position="55"/>
        <end position="66"/>
    </location>
</feature>
<evidence type="ECO:0000256" key="5">
    <source>
        <dbReference type="SAM" id="MobiDB-lite"/>
    </source>
</evidence>
<dbReference type="GO" id="GO:0004930">
    <property type="term" value="F:G protein-coupled receptor activity"/>
    <property type="evidence" value="ECO:0007669"/>
    <property type="project" value="InterPro"/>
</dbReference>
<evidence type="ECO:0000313" key="7">
    <source>
        <dbReference type="EMBL" id="KAF7699740.1"/>
    </source>
</evidence>
<feature type="region of interest" description="Disordered" evidence="5">
    <location>
        <begin position="132"/>
        <end position="157"/>
    </location>
</feature>
<dbReference type="EMBL" id="JABFDY010000012">
    <property type="protein sequence ID" value="KAF7699740.1"/>
    <property type="molecule type" value="Genomic_DNA"/>
</dbReference>
<dbReference type="Pfam" id="PF10606">
    <property type="entry name" value="GluR_Homer-bdg"/>
    <property type="match status" value="1"/>
</dbReference>
<dbReference type="PROSITE" id="PS50259">
    <property type="entry name" value="G_PROTEIN_RECEP_F3_4"/>
    <property type="match status" value="1"/>
</dbReference>
<accession>A0A8T0B0S7</accession>
<gene>
    <name evidence="7" type="ORF">HF521_002698</name>
</gene>
<reference evidence="7" key="1">
    <citation type="submission" date="2020-08" db="EMBL/GenBank/DDBJ databases">
        <title>Chromosome-level assembly of Southern catfish (Silurus meridionalis) provides insights into visual adaptation to the nocturnal and benthic lifestyles.</title>
        <authorList>
            <person name="Zhang Y."/>
            <person name="Wang D."/>
            <person name="Peng Z."/>
        </authorList>
    </citation>
    <scope>NUCLEOTIDE SEQUENCE</scope>
    <source>
        <strain evidence="7">SWU-2019-XX</strain>
        <tissue evidence="7">Muscle</tissue>
    </source>
</reference>